<protein>
    <submittedName>
        <fullName evidence="2">HEPN domain-containing protein</fullName>
    </submittedName>
</protein>
<dbReference type="RefSeq" id="WP_265353494.1">
    <property type="nucleotide sequence ID" value="NZ_JAMQPL010000017.1"/>
</dbReference>
<evidence type="ECO:0000313" key="1">
    <source>
        <dbReference type="EMBL" id="MCW7528423.1"/>
    </source>
</evidence>
<evidence type="ECO:0000313" key="3">
    <source>
        <dbReference type="Proteomes" id="UP001208540"/>
    </source>
</evidence>
<evidence type="ECO:0000313" key="2">
    <source>
        <dbReference type="EMBL" id="MCW7532230.1"/>
    </source>
</evidence>
<dbReference type="EMBL" id="JAMQPL010000017">
    <property type="protein sequence ID" value="MCW7532230.1"/>
    <property type="molecule type" value="Genomic_DNA"/>
</dbReference>
<evidence type="ECO:0000313" key="4">
    <source>
        <dbReference type="Proteomes" id="UP001208912"/>
    </source>
</evidence>
<keyword evidence="4" id="KW-1185">Reference proteome</keyword>
<sequence length="309" mass="36239">MSKINPSLKKCSYFIFLNYIRVNSNNLYKFENRYDSSDPIEIFQTKIGDLEELTVNPNNDIGYKHILDSYGEIDTCCIKFSFQIENIEQCRERAEKIIKPLLHSIIFAADFRLPPKISGYFNIIDDEPINYTYFSKPEKETNFHLNNGTIGRIKELEVKFSTFENLNFQIGIYRYTRGLTEYFLSNSIEGVVDIMIAIEAVMSEKSDNLKYKISMRAAKFIGKKQLERKAIYALFSAFYDIRSMIVHGSNFDEKVILKKFNNYKKLLDLPSITFDETFKTFSQIINQIFLKILDCKITNCQYFDDLLLE</sequence>
<proteinExistence type="predicted"/>
<accession>A0AAW5VQ24</accession>
<dbReference type="AlphaFoldDB" id="A0AAW5VQ24"/>
<comment type="caution">
    <text evidence="2">The sequence shown here is derived from an EMBL/GenBank/DDBJ whole genome shotgun (WGS) entry which is preliminary data.</text>
</comment>
<dbReference type="Proteomes" id="UP001208912">
    <property type="component" value="Unassembled WGS sequence"/>
</dbReference>
<dbReference type="EMBL" id="JAMQPM010000022">
    <property type="protein sequence ID" value="MCW7528423.1"/>
    <property type="molecule type" value="Genomic_DNA"/>
</dbReference>
<organism evidence="2 3">
    <name type="scientific">Leptospira soteropolitanensis</name>
    <dbReference type="NCBI Taxonomy" id="2950025"/>
    <lineage>
        <taxon>Bacteria</taxon>
        <taxon>Pseudomonadati</taxon>
        <taxon>Spirochaetota</taxon>
        <taxon>Spirochaetia</taxon>
        <taxon>Leptospirales</taxon>
        <taxon>Leptospiraceae</taxon>
        <taxon>Leptospira</taxon>
    </lineage>
</organism>
<reference evidence="2 4" key="1">
    <citation type="submission" date="2022-06" db="EMBL/GenBank/DDBJ databases">
        <title>Leptospira isolates from biofilms formed at urban environments.</title>
        <authorList>
            <person name="Ribeiro P.S."/>
            <person name="Sousa T."/>
            <person name="Carvalho N."/>
            <person name="Aburjaile F."/>
            <person name="Neves F."/>
            <person name="Oliveira D."/>
            <person name="Blanco L."/>
            <person name="Lima J."/>
            <person name="Costa F."/>
            <person name="Brenig B."/>
            <person name="Soares S."/>
            <person name="Ramos R."/>
            <person name="Goes-Neto A."/>
            <person name="Matiuzzi M."/>
            <person name="Azevedo V."/>
            <person name="Ristow P."/>
        </authorList>
    </citation>
    <scope>NUCLEOTIDE SEQUENCE</scope>
    <source>
        <strain evidence="1 4">VSF19</strain>
        <strain evidence="2">VSF20</strain>
    </source>
</reference>
<dbReference type="Proteomes" id="UP001208540">
    <property type="component" value="Unassembled WGS sequence"/>
</dbReference>
<name>A0AAW5VQ24_9LEPT</name>
<gene>
    <name evidence="1" type="ORF">ND861_18845</name>
    <name evidence="2" type="ORF">ND862_18585</name>
</gene>